<dbReference type="Proteomes" id="UP000324897">
    <property type="component" value="Unassembled WGS sequence"/>
</dbReference>
<feature type="compositionally biased region" description="Basic residues" evidence="1">
    <location>
        <begin position="14"/>
        <end position="23"/>
    </location>
</feature>
<dbReference type="Gramene" id="TVU05793">
    <property type="protein sequence ID" value="TVU05793"/>
    <property type="gene ID" value="EJB05_48976"/>
</dbReference>
<proteinExistence type="predicted"/>
<name>A0A5J9T344_9POAL</name>
<gene>
    <name evidence="2" type="ORF">EJB05_48976</name>
</gene>
<protein>
    <submittedName>
        <fullName evidence="2">Uncharacterized protein</fullName>
    </submittedName>
</protein>
<evidence type="ECO:0000256" key="1">
    <source>
        <dbReference type="SAM" id="MobiDB-lite"/>
    </source>
</evidence>
<keyword evidence="3" id="KW-1185">Reference proteome</keyword>
<dbReference type="AlphaFoldDB" id="A0A5J9T344"/>
<evidence type="ECO:0000313" key="2">
    <source>
        <dbReference type="EMBL" id="TVU05793.1"/>
    </source>
</evidence>
<comment type="caution">
    <text evidence="2">The sequence shown here is derived from an EMBL/GenBank/DDBJ whole genome shotgun (WGS) entry which is preliminary data.</text>
</comment>
<feature type="non-terminal residue" evidence="2">
    <location>
        <position position="1"/>
    </location>
</feature>
<reference evidence="2 3" key="1">
    <citation type="journal article" date="2019" name="Sci. Rep.">
        <title>A high-quality genome of Eragrostis curvula grass provides insights into Poaceae evolution and supports new strategies to enhance forage quality.</title>
        <authorList>
            <person name="Carballo J."/>
            <person name="Santos B.A.C.M."/>
            <person name="Zappacosta D."/>
            <person name="Garbus I."/>
            <person name="Selva J.P."/>
            <person name="Gallo C.A."/>
            <person name="Diaz A."/>
            <person name="Albertini E."/>
            <person name="Caccamo M."/>
            <person name="Echenique V."/>
        </authorList>
    </citation>
    <scope>NUCLEOTIDE SEQUENCE [LARGE SCALE GENOMIC DNA]</scope>
    <source>
        <strain evidence="3">cv. Victoria</strain>
        <tissue evidence="2">Leaf</tissue>
    </source>
</reference>
<accession>A0A5J9T344</accession>
<feature type="region of interest" description="Disordered" evidence="1">
    <location>
        <begin position="1"/>
        <end position="45"/>
    </location>
</feature>
<sequence>WTRRSAQPSPSSVRHPHRRRRGLFRVLPPPWHERKQSSGKTGAPVLPRRSEVATAGIAARVLREASASLLVLSSPAAMSAEGKRPSPKILVAPRGNGASLQLLLQGFQFAGSAVAAQVQEKALPKNNSTGSTRSPFSHPISSDFLLRTFSSWAPSAAVWVGVDILQELSKYVVSCDGASKPHQQIISCCTTIFLCLMHPKM</sequence>
<organism evidence="2 3">
    <name type="scientific">Eragrostis curvula</name>
    <name type="common">weeping love grass</name>
    <dbReference type="NCBI Taxonomy" id="38414"/>
    <lineage>
        <taxon>Eukaryota</taxon>
        <taxon>Viridiplantae</taxon>
        <taxon>Streptophyta</taxon>
        <taxon>Embryophyta</taxon>
        <taxon>Tracheophyta</taxon>
        <taxon>Spermatophyta</taxon>
        <taxon>Magnoliopsida</taxon>
        <taxon>Liliopsida</taxon>
        <taxon>Poales</taxon>
        <taxon>Poaceae</taxon>
        <taxon>PACMAD clade</taxon>
        <taxon>Chloridoideae</taxon>
        <taxon>Eragrostideae</taxon>
        <taxon>Eragrostidinae</taxon>
        <taxon>Eragrostis</taxon>
    </lineage>
</organism>
<evidence type="ECO:0000313" key="3">
    <source>
        <dbReference type="Proteomes" id="UP000324897"/>
    </source>
</evidence>
<dbReference type="EMBL" id="RWGY01000051">
    <property type="protein sequence ID" value="TVU05793.1"/>
    <property type="molecule type" value="Genomic_DNA"/>
</dbReference>